<sequence>MKKDAHQRWRDEVDILITTGLSEKDARTRLKGTSKIPNKPDVYKAFQHLRGDAAQGIDGIAPWHAEIPTYVFQSAFQDADRAWKNWLDSYTGKRAGRRVGYPRFKKKFRSRDSFRLHHDAKKPKPALRLEGYRRLRLGGALKTVRLHGSAKPLHRLVSSGRAVVQSVTVSRGGTRWYASVLCKVETDVPDPTHRQKANGRIGLDWGLNHLAALSTPLDGHHLVDNPRHLRHASKRLTKAQRALSRTQKGSARRRRAAARVGKLHHLVAEQRATFLHTLTKRLTTTFACVAIEDLNVAGMTRSARGTVQLPGKNVSSKAGLNRSILDAAPAELRRQLEYKTSWYGSHIAILDRWFPSSKTCSGCGWRNPSLPLSEREFVCAECGLRLDRDLNAARNIAAHAEVPASGTGAPGRGESVNARGGCVSPRLLRESGQHPSKREDAAPSGPAPPRRSNPPTFP</sequence>
<dbReference type="InterPro" id="IPR001959">
    <property type="entry name" value="Transposase"/>
</dbReference>
<dbReference type="InterPro" id="IPR010095">
    <property type="entry name" value="Cas12f1-like_TNB"/>
</dbReference>
<proteinExistence type="inferred from homology"/>
<evidence type="ECO:0000259" key="6">
    <source>
        <dbReference type="Pfam" id="PF01385"/>
    </source>
</evidence>
<dbReference type="GO" id="GO:0032196">
    <property type="term" value="P:transposition"/>
    <property type="evidence" value="ECO:0007669"/>
    <property type="project" value="UniProtKB-KW"/>
</dbReference>
<dbReference type="AlphaFoldDB" id="A0A840WRY7"/>
<gene>
    <name evidence="8" type="ORF">HNR07_005812</name>
</gene>
<evidence type="ECO:0000313" key="9">
    <source>
        <dbReference type="Proteomes" id="UP000579647"/>
    </source>
</evidence>
<dbReference type="GO" id="GO:0006310">
    <property type="term" value="P:DNA recombination"/>
    <property type="evidence" value="ECO:0007669"/>
    <property type="project" value="UniProtKB-KW"/>
</dbReference>
<feature type="region of interest" description="Disordered" evidence="5">
    <location>
        <begin position="403"/>
        <end position="458"/>
    </location>
</feature>
<protein>
    <submittedName>
        <fullName evidence="8">Putative transposase</fullName>
    </submittedName>
</protein>
<feature type="compositionally biased region" description="Basic and acidic residues" evidence="5">
    <location>
        <begin position="427"/>
        <end position="441"/>
    </location>
</feature>
<feature type="compositionally biased region" description="Pro residues" evidence="5">
    <location>
        <begin position="445"/>
        <end position="458"/>
    </location>
</feature>
<dbReference type="EMBL" id="JACHDO010000001">
    <property type="protein sequence ID" value="MBB5494675.1"/>
    <property type="molecule type" value="Genomic_DNA"/>
</dbReference>
<comment type="caution">
    <text evidence="8">The sequence shown here is derived from an EMBL/GenBank/DDBJ whole genome shotgun (WGS) entry which is preliminary data.</text>
</comment>
<feature type="domain" description="Cas12f1-like TNB" evidence="7">
    <location>
        <begin position="331"/>
        <end position="396"/>
    </location>
</feature>
<keyword evidence="3" id="KW-0238">DNA-binding</keyword>
<evidence type="ECO:0000259" key="7">
    <source>
        <dbReference type="Pfam" id="PF07282"/>
    </source>
</evidence>
<dbReference type="Proteomes" id="UP000579647">
    <property type="component" value="Unassembled WGS sequence"/>
</dbReference>
<comment type="similarity">
    <text evidence="1">In the C-terminal section; belongs to the transposase 35 family.</text>
</comment>
<evidence type="ECO:0000313" key="8">
    <source>
        <dbReference type="EMBL" id="MBB5494675.1"/>
    </source>
</evidence>
<evidence type="ECO:0000256" key="4">
    <source>
        <dbReference type="ARBA" id="ARBA00023172"/>
    </source>
</evidence>
<evidence type="ECO:0000256" key="2">
    <source>
        <dbReference type="ARBA" id="ARBA00022578"/>
    </source>
</evidence>
<keyword evidence="4" id="KW-0233">DNA recombination</keyword>
<organism evidence="8 9">
    <name type="scientific">Nocardiopsis metallicus</name>
    <dbReference type="NCBI Taxonomy" id="179819"/>
    <lineage>
        <taxon>Bacteria</taxon>
        <taxon>Bacillati</taxon>
        <taxon>Actinomycetota</taxon>
        <taxon>Actinomycetes</taxon>
        <taxon>Streptosporangiales</taxon>
        <taxon>Nocardiopsidaceae</taxon>
        <taxon>Nocardiopsis</taxon>
    </lineage>
</organism>
<keyword evidence="2" id="KW-0815">Transposition</keyword>
<dbReference type="Pfam" id="PF01385">
    <property type="entry name" value="OrfB_IS605"/>
    <property type="match status" value="1"/>
</dbReference>
<dbReference type="GO" id="GO:0003677">
    <property type="term" value="F:DNA binding"/>
    <property type="evidence" value="ECO:0007669"/>
    <property type="project" value="UniProtKB-KW"/>
</dbReference>
<accession>A0A840WRY7</accession>
<evidence type="ECO:0000256" key="3">
    <source>
        <dbReference type="ARBA" id="ARBA00023125"/>
    </source>
</evidence>
<dbReference type="NCBIfam" id="NF040570">
    <property type="entry name" value="guided_TnpB"/>
    <property type="match status" value="1"/>
</dbReference>
<keyword evidence="9" id="KW-1185">Reference proteome</keyword>
<evidence type="ECO:0000256" key="1">
    <source>
        <dbReference type="ARBA" id="ARBA00008761"/>
    </source>
</evidence>
<evidence type="ECO:0000256" key="5">
    <source>
        <dbReference type="SAM" id="MobiDB-lite"/>
    </source>
</evidence>
<name>A0A840WRY7_9ACTN</name>
<reference evidence="8 9" key="1">
    <citation type="submission" date="2020-08" db="EMBL/GenBank/DDBJ databases">
        <title>Sequencing the genomes of 1000 actinobacteria strains.</title>
        <authorList>
            <person name="Klenk H.-P."/>
        </authorList>
    </citation>
    <scope>NUCLEOTIDE SEQUENCE [LARGE SCALE GENOMIC DNA]</scope>
    <source>
        <strain evidence="8 9">DSM 44598</strain>
    </source>
</reference>
<feature type="domain" description="Probable transposase IS891/IS1136/IS1341" evidence="6">
    <location>
        <begin position="185"/>
        <end position="302"/>
    </location>
</feature>
<dbReference type="Pfam" id="PF07282">
    <property type="entry name" value="Cas12f1-like_TNB"/>
    <property type="match status" value="1"/>
</dbReference>